<accession>A0ABR0A6D0</accession>
<evidence type="ECO:0000313" key="1">
    <source>
        <dbReference type="EMBL" id="KAK4020685.1"/>
    </source>
</evidence>
<keyword evidence="2" id="KW-1185">Reference proteome</keyword>
<organism evidence="1 2">
    <name type="scientific">Daphnia magna</name>
    <dbReference type="NCBI Taxonomy" id="35525"/>
    <lineage>
        <taxon>Eukaryota</taxon>
        <taxon>Metazoa</taxon>
        <taxon>Ecdysozoa</taxon>
        <taxon>Arthropoda</taxon>
        <taxon>Crustacea</taxon>
        <taxon>Branchiopoda</taxon>
        <taxon>Diplostraca</taxon>
        <taxon>Cladocera</taxon>
        <taxon>Anomopoda</taxon>
        <taxon>Daphniidae</taxon>
        <taxon>Daphnia</taxon>
    </lineage>
</organism>
<name>A0ABR0A6D0_9CRUS</name>
<dbReference type="Proteomes" id="UP001234178">
    <property type="component" value="Unassembled WGS sequence"/>
</dbReference>
<reference evidence="1 2" key="1">
    <citation type="journal article" date="2023" name="Nucleic Acids Res.">
        <title>The hologenome of Daphnia magna reveals possible DNA methylation and microbiome-mediated evolution of the host genome.</title>
        <authorList>
            <person name="Chaturvedi A."/>
            <person name="Li X."/>
            <person name="Dhandapani V."/>
            <person name="Marshall H."/>
            <person name="Kissane S."/>
            <person name="Cuenca-Cambronero M."/>
            <person name="Asole G."/>
            <person name="Calvet F."/>
            <person name="Ruiz-Romero M."/>
            <person name="Marangio P."/>
            <person name="Guigo R."/>
            <person name="Rago D."/>
            <person name="Mirbahai L."/>
            <person name="Eastwood N."/>
            <person name="Colbourne J.K."/>
            <person name="Zhou J."/>
            <person name="Mallon E."/>
            <person name="Orsini L."/>
        </authorList>
    </citation>
    <scope>NUCLEOTIDE SEQUENCE [LARGE SCALE GENOMIC DNA]</scope>
    <source>
        <strain evidence="1">LRV0_1</strain>
    </source>
</reference>
<proteinExistence type="predicted"/>
<comment type="caution">
    <text evidence="1">The sequence shown here is derived from an EMBL/GenBank/DDBJ whole genome shotgun (WGS) entry which is preliminary data.</text>
</comment>
<evidence type="ECO:0000313" key="2">
    <source>
        <dbReference type="Proteomes" id="UP001234178"/>
    </source>
</evidence>
<gene>
    <name evidence="1" type="ORF">OUZ56_002640</name>
</gene>
<protein>
    <submittedName>
        <fullName evidence="1">Uncharacterized protein</fullName>
    </submittedName>
</protein>
<dbReference type="EMBL" id="JAOYFB010000036">
    <property type="protein sequence ID" value="KAK4020685.1"/>
    <property type="molecule type" value="Genomic_DNA"/>
</dbReference>
<sequence>MFVGVDLQKPMNSTTRLRSNRPALTNSVRGGFHMLEKAIVGSYAVLAVSLVHFANQASARFTENVRHAPGRFSFWSFLLYLLPFRVMPMLWQPSVAQHVGLALADMTVDVALFGFRHLLCACNVSKITSSDTLHLPAYRRRLWFDVWHQLDHRFEYIYICIQNGDDRHVKKTLKRCNGGNLKLIRN</sequence>